<evidence type="ECO:0000259" key="11">
    <source>
        <dbReference type="PROSITE" id="PS51384"/>
    </source>
</evidence>
<proteinExistence type="predicted"/>
<evidence type="ECO:0000256" key="7">
    <source>
        <dbReference type="ARBA" id="ARBA00023180"/>
    </source>
</evidence>
<dbReference type="Pfam" id="PF08022">
    <property type="entry name" value="FAD_binding_8"/>
    <property type="match status" value="1"/>
</dbReference>
<dbReference type="Pfam" id="PF01794">
    <property type="entry name" value="Ferric_reduct"/>
    <property type="match status" value="1"/>
</dbReference>
<dbReference type="InterPro" id="IPR013130">
    <property type="entry name" value="Fe3_Rdtase_TM_dom"/>
</dbReference>
<keyword evidence="7" id="KW-0325">Glycoprotein</keyword>
<accession>A0AA39ZPH1</accession>
<evidence type="ECO:0000256" key="10">
    <source>
        <dbReference type="SAM" id="SignalP"/>
    </source>
</evidence>
<dbReference type="GO" id="GO:0006879">
    <property type="term" value="P:intracellular iron ion homeostasis"/>
    <property type="evidence" value="ECO:0007669"/>
    <property type="project" value="TreeGrafter"/>
</dbReference>
<dbReference type="GO" id="GO:0000293">
    <property type="term" value="F:ferric-chelate reductase activity"/>
    <property type="evidence" value="ECO:0007669"/>
    <property type="project" value="TreeGrafter"/>
</dbReference>
<keyword evidence="6 9" id="KW-0472">Membrane</keyword>
<organism evidence="12 13">
    <name type="scientific">Lasiosphaeris hirsuta</name>
    <dbReference type="NCBI Taxonomy" id="260670"/>
    <lineage>
        <taxon>Eukaryota</taxon>
        <taxon>Fungi</taxon>
        <taxon>Dikarya</taxon>
        <taxon>Ascomycota</taxon>
        <taxon>Pezizomycotina</taxon>
        <taxon>Sordariomycetes</taxon>
        <taxon>Sordariomycetidae</taxon>
        <taxon>Sordariales</taxon>
        <taxon>Lasiosphaeriaceae</taxon>
        <taxon>Lasiosphaeris</taxon>
    </lineage>
</organism>
<feature type="chain" id="PRO_5041217459" evidence="10">
    <location>
        <begin position="21"/>
        <end position="691"/>
    </location>
</feature>
<feature type="signal peptide" evidence="10">
    <location>
        <begin position="1"/>
        <end position="20"/>
    </location>
</feature>
<dbReference type="EMBL" id="JAUKUA010000010">
    <property type="protein sequence ID" value="KAK0701275.1"/>
    <property type="molecule type" value="Genomic_DNA"/>
</dbReference>
<dbReference type="GO" id="GO:0015677">
    <property type="term" value="P:copper ion import"/>
    <property type="evidence" value="ECO:0007669"/>
    <property type="project" value="TreeGrafter"/>
</dbReference>
<dbReference type="InterPro" id="IPR017927">
    <property type="entry name" value="FAD-bd_FR_type"/>
</dbReference>
<evidence type="ECO:0000256" key="5">
    <source>
        <dbReference type="ARBA" id="ARBA00023065"/>
    </source>
</evidence>
<feature type="transmembrane region" description="Helical" evidence="9">
    <location>
        <begin position="373"/>
        <end position="397"/>
    </location>
</feature>
<dbReference type="PANTHER" id="PTHR32361:SF9">
    <property type="entry name" value="FERRIC REDUCTASE TRANSMEMBRANE COMPONENT 3-RELATED"/>
    <property type="match status" value="1"/>
</dbReference>
<evidence type="ECO:0000256" key="8">
    <source>
        <dbReference type="SAM" id="MobiDB-lite"/>
    </source>
</evidence>
<evidence type="ECO:0000256" key="3">
    <source>
        <dbReference type="ARBA" id="ARBA00022692"/>
    </source>
</evidence>
<sequence length="691" mass="75781">MKMPSAAWLALPCLVSPAVAQVLVGFGNVVYDPLCAESCLRSLTSYMLDCSGMGEDHDGMEMMSMPMTADCYAHSTPFLTSVAWCMSTKCAGQDIALSRMEHWWEQTVTGSRTLAAKWSYSAALLNVDPSPPTYQLGAADTALNVTSIVEPNTYLKQWNVLGGVRDETIIESAYSIAIFVVGVGLPLALTWIPHLPFGRTLADKLKPYLVYPSLIGTYQVRPLPFLLGNAPTVGQGFYMAAFLALNVVLTSVNYQSRQPSAWFGSQWNEISAYVMYRTGIFGYMILPLVILFSSRNNILLWWSNWSHSTYLVLHRWVGRLFMLYAVIHSVIGLQIYATYATTGWWAWGAVATVASVLLTLGSSLHVRRPQYELFLTSHILLAVFVVVGCWYHLIGWYASMGMFIPYTSGMEFWLYLAIALWFLDRLVRVGRVVKSGARRAHVLDLGAGYIRIDIPGIRWGFEPGKHAYVYFPTLSPLRPWENHPFSIVPTALLQHSGRSEAAGSLSKGARDDEENQPTTTATGGTFKVGTDSDAGIIGVTLLIKKSAGLTKHLQPHAGLLTLLDGPYSNSDVSALLRCDRLLVLAGGIGITGVLPYAYSHWNVKLAWSVSESARCLAEAVDLSGVSSKEVYVGSRLDIYKLVYDEADSGWGRIGVVASGPGGFCDDVRAAVTAAGRKGTTVFELEIDAYSW</sequence>
<feature type="transmembrane region" description="Helical" evidence="9">
    <location>
        <begin position="343"/>
        <end position="361"/>
    </location>
</feature>
<evidence type="ECO:0000256" key="2">
    <source>
        <dbReference type="ARBA" id="ARBA00022448"/>
    </source>
</evidence>
<dbReference type="SFLD" id="SFLDG01168">
    <property type="entry name" value="Ferric_reductase_subgroup_(FRE"/>
    <property type="match status" value="1"/>
</dbReference>
<name>A0AA39ZPH1_9PEZI</name>
<keyword evidence="4 9" id="KW-1133">Transmembrane helix</keyword>
<gene>
    <name evidence="12" type="ORF">B0H67DRAFT_595737</name>
</gene>
<evidence type="ECO:0000256" key="4">
    <source>
        <dbReference type="ARBA" id="ARBA00022989"/>
    </source>
</evidence>
<comment type="caution">
    <text evidence="12">The sequence shown here is derived from an EMBL/GenBank/DDBJ whole genome shotgun (WGS) entry which is preliminary data.</text>
</comment>
<comment type="subcellular location">
    <subcellularLocation>
        <location evidence="1">Membrane</location>
        <topology evidence="1">Multi-pass membrane protein</topology>
    </subcellularLocation>
</comment>
<dbReference type="GO" id="GO:0005886">
    <property type="term" value="C:plasma membrane"/>
    <property type="evidence" value="ECO:0007669"/>
    <property type="project" value="TreeGrafter"/>
</dbReference>
<evidence type="ECO:0000313" key="12">
    <source>
        <dbReference type="EMBL" id="KAK0701275.1"/>
    </source>
</evidence>
<feature type="region of interest" description="Disordered" evidence="8">
    <location>
        <begin position="502"/>
        <end position="525"/>
    </location>
</feature>
<feature type="transmembrane region" description="Helical" evidence="9">
    <location>
        <begin position="274"/>
        <end position="295"/>
    </location>
</feature>
<dbReference type="PROSITE" id="PS51384">
    <property type="entry name" value="FAD_FR"/>
    <property type="match status" value="1"/>
</dbReference>
<dbReference type="Proteomes" id="UP001172102">
    <property type="component" value="Unassembled WGS sequence"/>
</dbReference>
<feature type="domain" description="FAD-binding FR-type" evidence="11">
    <location>
        <begin position="419"/>
        <end position="573"/>
    </location>
</feature>
<evidence type="ECO:0000256" key="1">
    <source>
        <dbReference type="ARBA" id="ARBA00004141"/>
    </source>
</evidence>
<dbReference type="GO" id="GO:0006826">
    <property type="term" value="P:iron ion transport"/>
    <property type="evidence" value="ECO:0007669"/>
    <property type="project" value="TreeGrafter"/>
</dbReference>
<dbReference type="SFLD" id="SFLDS00052">
    <property type="entry name" value="Ferric_Reductase_Domain"/>
    <property type="match status" value="1"/>
</dbReference>
<feature type="transmembrane region" description="Helical" evidence="9">
    <location>
        <begin position="173"/>
        <end position="192"/>
    </location>
</feature>
<keyword evidence="10" id="KW-0732">Signal</keyword>
<evidence type="ECO:0000256" key="9">
    <source>
        <dbReference type="SAM" id="Phobius"/>
    </source>
</evidence>
<dbReference type="InterPro" id="IPR051410">
    <property type="entry name" value="Ferric/Cupric_Reductase"/>
</dbReference>
<dbReference type="AlphaFoldDB" id="A0AA39ZPH1"/>
<protein>
    <submittedName>
        <fullName evidence="12">Ferric reductase-like transmembrane component</fullName>
    </submittedName>
</protein>
<evidence type="ECO:0000256" key="6">
    <source>
        <dbReference type="ARBA" id="ARBA00023136"/>
    </source>
</evidence>
<dbReference type="PANTHER" id="PTHR32361">
    <property type="entry name" value="FERRIC/CUPRIC REDUCTASE TRANSMEMBRANE COMPONENT"/>
    <property type="match status" value="1"/>
</dbReference>
<keyword evidence="2" id="KW-0813">Transport</keyword>
<dbReference type="InterPro" id="IPR013112">
    <property type="entry name" value="FAD-bd_8"/>
</dbReference>
<reference evidence="12" key="1">
    <citation type="submission" date="2023-06" db="EMBL/GenBank/DDBJ databases">
        <title>Genome-scale phylogeny and comparative genomics of the fungal order Sordariales.</title>
        <authorList>
            <consortium name="Lawrence Berkeley National Laboratory"/>
            <person name="Hensen N."/>
            <person name="Bonometti L."/>
            <person name="Westerberg I."/>
            <person name="Brannstrom I.O."/>
            <person name="Guillou S."/>
            <person name="Cros-Aarteil S."/>
            <person name="Calhoun S."/>
            <person name="Haridas S."/>
            <person name="Kuo A."/>
            <person name="Mondo S."/>
            <person name="Pangilinan J."/>
            <person name="Riley R."/>
            <person name="Labutti K."/>
            <person name="Andreopoulos B."/>
            <person name="Lipzen A."/>
            <person name="Chen C."/>
            <person name="Yanf M."/>
            <person name="Daum C."/>
            <person name="Ng V."/>
            <person name="Clum A."/>
            <person name="Steindorff A."/>
            <person name="Ohm R."/>
            <person name="Martin F."/>
            <person name="Silar P."/>
            <person name="Natvig D."/>
            <person name="Lalanne C."/>
            <person name="Gautier V."/>
            <person name="Ament-Velasquez S.L."/>
            <person name="Kruys A."/>
            <person name="Hutchinson M.I."/>
            <person name="Powell A.J."/>
            <person name="Barry K."/>
            <person name="Miller A.N."/>
            <person name="Grigoriev I.V."/>
            <person name="Debuchy R."/>
            <person name="Gladieux P."/>
            <person name="Thoren M.H."/>
            <person name="Johannesson H."/>
        </authorList>
    </citation>
    <scope>NUCLEOTIDE SEQUENCE</scope>
    <source>
        <strain evidence="12">SMH4607-1</strain>
    </source>
</reference>
<keyword evidence="5" id="KW-0406">Ion transport</keyword>
<feature type="transmembrane region" description="Helical" evidence="9">
    <location>
        <begin position="403"/>
        <end position="423"/>
    </location>
</feature>
<dbReference type="CDD" id="cd06186">
    <property type="entry name" value="NOX_Duox_like_FAD_NADP"/>
    <property type="match status" value="1"/>
</dbReference>
<evidence type="ECO:0000313" key="13">
    <source>
        <dbReference type="Proteomes" id="UP001172102"/>
    </source>
</evidence>
<keyword evidence="3 9" id="KW-0812">Transmembrane</keyword>
<keyword evidence="13" id="KW-1185">Reference proteome</keyword>
<feature type="transmembrane region" description="Helical" evidence="9">
    <location>
        <begin position="316"/>
        <end position="337"/>
    </location>
</feature>